<dbReference type="Gene3D" id="1.25.40.10">
    <property type="entry name" value="Tetratricopeptide repeat domain"/>
    <property type="match status" value="2"/>
</dbReference>
<evidence type="ECO:0000256" key="1">
    <source>
        <dbReference type="PROSITE-ProRule" id="PRU00339"/>
    </source>
</evidence>
<keyword evidence="1" id="KW-0802">TPR repeat</keyword>
<feature type="region of interest" description="Disordered" evidence="2">
    <location>
        <begin position="1"/>
        <end position="24"/>
    </location>
</feature>
<dbReference type="SMART" id="SM00028">
    <property type="entry name" value="TPR"/>
    <property type="match status" value="3"/>
</dbReference>
<dbReference type="Pfam" id="PF13181">
    <property type="entry name" value="TPR_8"/>
    <property type="match status" value="1"/>
</dbReference>
<dbReference type="InterPro" id="IPR019734">
    <property type="entry name" value="TPR_rpt"/>
</dbReference>
<evidence type="ECO:0000313" key="3">
    <source>
        <dbReference type="EMBL" id="THV77334.1"/>
    </source>
</evidence>
<dbReference type="EMBL" id="QZAF01000006">
    <property type="protein sequence ID" value="THV77334.1"/>
    <property type="molecule type" value="Genomic_DNA"/>
</dbReference>
<feature type="region of interest" description="Disordered" evidence="2">
    <location>
        <begin position="356"/>
        <end position="393"/>
    </location>
</feature>
<dbReference type="CDD" id="cd24142">
    <property type="entry name" value="ACL4-like"/>
    <property type="match status" value="1"/>
</dbReference>
<gene>
    <name evidence="3" type="ORF">D6D28_00399</name>
</gene>
<name>A0A4S8T0W6_AURPU</name>
<dbReference type="Proteomes" id="UP000304951">
    <property type="component" value="Unassembled WGS sequence"/>
</dbReference>
<evidence type="ECO:0000256" key="2">
    <source>
        <dbReference type="SAM" id="MobiDB-lite"/>
    </source>
</evidence>
<sequence length="393" mass="43789">MITMAKTKSKKSPKSSSQPKESPEQLYDLAIQCVETSEPEQALEHAQSLLVLVRRLQTPNAVLPALNLLGEISIELGDADSARDYFTQAVEADPEGTIPESVGGGAEKFLWLAQLCEEGGAASVGWFEKGAAVLKREISELEAMQERDETAEVLLEEKRGKLANALCGVVEVYMTDLSWETDAEQRCEALITEAMMVDPDSPEVLQTLASVRLSQLKPEDARAALTRSISIWKDLEPEDPLIPDFPTRVSLARLLMEAEMEEEAMDVLERLALEDDQSVEACYLGGWCLQLMADKKKTQFGDAINNPETEQAKELLPTLRASRSWLLNTLRLYRVLEYEDERLKQHTEELVEAQCQVLGPPPEEGKEDEEDDEWEGIDEDDEAGDADEEMAGM</sequence>
<dbReference type="AlphaFoldDB" id="A0A4S8T0W6"/>
<dbReference type="PROSITE" id="PS50005">
    <property type="entry name" value="TPR"/>
    <property type="match status" value="1"/>
</dbReference>
<protein>
    <submittedName>
        <fullName evidence="3">Uncharacterized protein</fullName>
    </submittedName>
</protein>
<proteinExistence type="predicted"/>
<evidence type="ECO:0000313" key="4">
    <source>
        <dbReference type="Proteomes" id="UP000304951"/>
    </source>
</evidence>
<accession>A0A4S8T0W6</accession>
<reference evidence="3 4" key="1">
    <citation type="submission" date="2018-10" db="EMBL/GenBank/DDBJ databases">
        <title>Fifty Aureobasidium pullulans genomes reveal a recombining polyextremotolerant generalist.</title>
        <authorList>
            <person name="Gostincar C."/>
            <person name="Turk M."/>
            <person name="Zajc J."/>
            <person name="Gunde-Cimerman N."/>
        </authorList>
    </citation>
    <scope>NUCLEOTIDE SEQUENCE [LARGE SCALE GENOMIC DNA]</scope>
    <source>
        <strain evidence="3 4">EXF-11900</strain>
    </source>
</reference>
<dbReference type="InterPro" id="IPR011990">
    <property type="entry name" value="TPR-like_helical_dom_sf"/>
</dbReference>
<organism evidence="3 4">
    <name type="scientific">Aureobasidium pullulans</name>
    <name type="common">Black yeast</name>
    <name type="synonym">Pullularia pullulans</name>
    <dbReference type="NCBI Taxonomy" id="5580"/>
    <lineage>
        <taxon>Eukaryota</taxon>
        <taxon>Fungi</taxon>
        <taxon>Dikarya</taxon>
        <taxon>Ascomycota</taxon>
        <taxon>Pezizomycotina</taxon>
        <taxon>Dothideomycetes</taxon>
        <taxon>Dothideomycetidae</taxon>
        <taxon>Dothideales</taxon>
        <taxon>Saccotheciaceae</taxon>
        <taxon>Aureobasidium</taxon>
    </lineage>
</organism>
<comment type="caution">
    <text evidence="3">The sequence shown here is derived from an EMBL/GenBank/DDBJ whole genome shotgun (WGS) entry which is preliminary data.</text>
</comment>
<feature type="repeat" description="TPR" evidence="1">
    <location>
        <begin position="63"/>
        <end position="96"/>
    </location>
</feature>
<feature type="compositionally biased region" description="Acidic residues" evidence="2">
    <location>
        <begin position="365"/>
        <end position="393"/>
    </location>
</feature>
<dbReference type="SUPFAM" id="SSF48452">
    <property type="entry name" value="TPR-like"/>
    <property type="match status" value="2"/>
</dbReference>